<dbReference type="Pfam" id="PF00089">
    <property type="entry name" value="Trypsin"/>
    <property type="match status" value="1"/>
</dbReference>
<feature type="chain" id="PRO_5011587939" evidence="2">
    <location>
        <begin position="27"/>
        <end position="449"/>
    </location>
</feature>
<dbReference type="AlphaFoldDB" id="A0A1H7RDZ9"/>
<keyword evidence="5" id="KW-1185">Reference proteome</keyword>
<evidence type="ECO:0000313" key="4">
    <source>
        <dbReference type="EMBL" id="SEL57647.1"/>
    </source>
</evidence>
<dbReference type="EMBL" id="FOAW01000011">
    <property type="protein sequence ID" value="SEL57647.1"/>
    <property type="molecule type" value="Genomic_DNA"/>
</dbReference>
<evidence type="ECO:0000313" key="5">
    <source>
        <dbReference type="Proteomes" id="UP000198677"/>
    </source>
</evidence>
<dbReference type="Gene3D" id="2.40.10.10">
    <property type="entry name" value="Trypsin-like serine proteases"/>
    <property type="match status" value="2"/>
</dbReference>
<dbReference type="InterPro" id="IPR035070">
    <property type="entry name" value="Streptogrisin_prodomain"/>
</dbReference>
<proteinExistence type="predicted"/>
<reference evidence="5" key="1">
    <citation type="submission" date="2016-10" db="EMBL/GenBank/DDBJ databases">
        <authorList>
            <person name="Varghese N."/>
            <person name="Submissions S."/>
        </authorList>
    </citation>
    <scope>NUCLEOTIDE SEQUENCE [LARGE SCALE GENOMIC DNA]</scope>
    <source>
        <strain evidence="5">DSM 44675</strain>
    </source>
</reference>
<sequence length="449" mass="45885">MRLRLAFRAAILASATLLPLSAIAQAEPHEPQSNSPAEVAQQLPAELVDAIARDLKLSPQQYIERAEAAQRLAGYAQTLREGRPATYAGSWMGVDGVPVVAVTTTAEAQRVAGDGYATHLAAVSAKDLEGSLAQLNQWILGLPKDVSSQINSTSIDVLENRVVIDVVNSPIGRALNLPTLLAGLKVVLTPGGQPPVDQHAQGGDTYITTPRPITRDVDPGEIGVCSFGFNAVDAAGAPYNLSAGHCDPSQENAKVPAGAPVYLPDFADVTRSTQIGTFRHSAMGEPAGGLDYSVIKLNDAGTAAGLDKPTVRGANGTTVTVTGTARPVIGAPICKSGQTSTFTCGLVLADSVDAPLHMADGSTRLVRGFAGSTCTLGGDSGGAILTGTRALGITSGSNSGGAPNCTEANLVLAPEGGTASIGIPIEKIVDHANAALGLDLQVRAADARR</sequence>
<protein>
    <submittedName>
        <fullName evidence="4">Trypsin</fullName>
    </submittedName>
</protein>
<keyword evidence="2" id="KW-0732">Signal</keyword>
<gene>
    <name evidence="4" type="ORF">SAMN05444583_11132</name>
</gene>
<dbReference type="InterPro" id="IPR001254">
    <property type="entry name" value="Trypsin_dom"/>
</dbReference>
<feature type="domain" description="Peptidase S1" evidence="3">
    <location>
        <begin position="241"/>
        <end position="405"/>
    </location>
</feature>
<feature type="signal peptide" evidence="2">
    <location>
        <begin position="1"/>
        <end position="26"/>
    </location>
</feature>
<evidence type="ECO:0000256" key="2">
    <source>
        <dbReference type="SAM" id="SignalP"/>
    </source>
</evidence>
<evidence type="ECO:0000259" key="3">
    <source>
        <dbReference type="Pfam" id="PF00089"/>
    </source>
</evidence>
<feature type="region of interest" description="Disordered" evidence="1">
    <location>
        <begin position="193"/>
        <end position="212"/>
    </location>
</feature>
<name>A0A1H7RDZ9_9NOCA</name>
<dbReference type="RefSeq" id="WP_072752852.1">
    <property type="nucleotide sequence ID" value="NZ_FOAW01000011.1"/>
</dbReference>
<organism evidence="4 5">
    <name type="scientific">Rhodococcus maanshanensis</name>
    <dbReference type="NCBI Taxonomy" id="183556"/>
    <lineage>
        <taxon>Bacteria</taxon>
        <taxon>Bacillati</taxon>
        <taxon>Actinomycetota</taxon>
        <taxon>Actinomycetes</taxon>
        <taxon>Mycobacteriales</taxon>
        <taxon>Nocardiaceae</taxon>
        <taxon>Rhodococcus</taxon>
    </lineage>
</organism>
<dbReference type="GO" id="GO:0006508">
    <property type="term" value="P:proteolysis"/>
    <property type="evidence" value="ECO:0007669"/>
    <property type="project" value="InterPro"/>
</dbReference>
<dbReference type="Gene3D" id="3.30.300.50">
    <property type="match status" value="1"/>
</dbReference>
<dbReference type="InterPro" id="IPR009003">
    <property type="entry name" value="Peptidase_S1_PA"/>
</dbReference>
<dbReference type="SUPFAM" id="SSF50494">
    <property type="entry name" value="Trypsin-like serine proteases"/>
    <property type="match status" value="1"/>
</dbReference>
<dbReference type="CDD" id="cd21112">
    <property type="entry name" value="alphaLP-like"/>
    <property type="match status" value="1"/>
</dbReference>
<accession>A0A1H7RDZ9</accession>
<dbReference type="Proteomes" id="UP000198677">
    <property type="component" value="Unassembled WGS sequence"/>
</dbReference>
<evidence type="ECO:0000256" key="1">
    <source>
        <dbReference type="SAM" id="MobiDB-lite"/>
    </source>
</evidence>
<dbReference type="InterPro" id="IPR043504">
    <property type="entry name" value="Peptidase_S1_PA_chymotrypsin"/>
</dbReference>
<dbReference type="GO" id="GO:0004252">
    <property type="term" value="F:serine-type endopeptidase activity"/>
    <property type="evidence" value="ECO:0007669"/>
    <property type="project" value="InterPro"/>
</dbReference>
<dbReference type="OrthoDB" id="4151186at2"/>